<evidence type="ECO:0000256" key="2">
    <source>
        <dbReference type="ARBA" id="ARBA00002280"/>
    </source>
</evidence>
<dbReference type="SUPFAM" id="SSF53182">
    <property type="entry name" value="Pyrrolidone carboxyl peptidase (pyroglutamate aminopeptidase)"/>
    <property type="match status" value="1"/>
</dbReference>
<dbReference type="EC" id="3.4.19.3" evidence="9"/>
<evidence type="ECO:0000256" key="10">
    <source>
        <dbReference type="PROSITE-ProRule" id="PRU10076"/>
    </source>
</evidence>
<comment type="catalytic activity">
    <reaction evidence="1 9 10">
        <text>Release of an N-terminal pyroglutamyl group from a polypeptide, the second amino acid generally not being Pro.</text>
        <dbReference type="EC" id="3.4.19.3"/>
    </reaction>
</comment>
<evidence type="ECO:0000256" key="4">
    <source>
        <dbReference type="ARBA" id="ARBA00006641"/>
    </source>
</evidence>
<organism evidence="12 13">
    <name type="scientific">Lutispora saccharofermentans</name>
    <dbReference type="NCBI Taxonomy" id="3024236"/>
    <lineage>
        <taxon>Bacteria</taxon>
        <taxon>Bacillati</taxon>
        <taxon>Bacillota</taxon>
        <taxon>Clostridia</taxon>
        <taxon>Lutisporales</taxon>
        <taxon>Lutisporaceae</taxon>
        <taxon>Lutispora</taxon>
    </lineage>
</organism>
<name>A0ABT1NGN7_9FIRM</name>
<dbReference type="Proteomes" id="UP001651880">
    <property type="component" value="Unassembled WGS sequence"/>
</dbReference>
<dbReference type="GO" id="GO:0016920">
    <property type="term" value="F:pyroglutamyl-peptidase activity"/>
    <property type="evidence" value="ECO:0007669"/>
    <property type="project" value="UniProtKB-EC"/>
</dbReference>
<proteinExistence type="inferred from homology"/>
<evidence type="ECO:0000256" key="3">
    <source>
        <dbReference type="ARBA" id="ARBA00004496"/>
    </source>
</evidence>
<accession>A0ABT1NGN7</accession>
<dbReference type="PANTHER" id="PTHR23402">
    <property type="entry name" value="PROTEASE FAMILY C15 PYROGLUTAMYL-PEPTIDASE I-RELATED"/>
    <property type="match status" value="1"/>
</dbReference>
<dbReference type="InterPro" id="IPR033694">
    <property type="entry name" value="PGPEP1_Cys_AS"/>
</dbReference>
<dbReference type="PROSITE" id="PS01333">
    <property type="entry name" value="PYRASE_GLU"/>
    <property type="match status" value="1"/>
</dbReference>
<sequence length="213" mass="23355">MKILVTGFEPFGGEKINPALEVVKRLRHEISGAEVIKLTVPVVFRKSIEVVTNTICELEPDYVLSVGQAGGSADLSVERVGINIDDARISDNDGQQPIDTPIDPEGLPAFFATIPVKAIVQAIREERIPVRVSYTAGTFVCNHLMYGVLNHIYKNKLNIKAGFIHIPFVQEQVTNRTGIPSMPIEVLIKAIETAIGVIVTTDEDIKTAEGYIY</sequence>
<dbReference type="NCBIfam" id="NF009676">
    <property type="entry name" value="PRK13197.1"/>
    <property type="match status" value="1"/>
</dbReference>
<dbReference type="NCBIfam" id="TIGR00504">
    <property type="entry name" value="pyro_pdase"/>
    <property type="match status" value="1"/>
</dbReference>
<dbReference type="CDD" id="cd00501">
    <property type="entry name" value="Peptidase_C15"/>
    <property type="match status" value="1"/>
</dbReference>
<dbReference type="PRINTS" id="PR00706">
    <property type="entry name" value="PYROGLUPTASE"/>
</dbReference>
<evidence type="ECO:0000256" key="11">
    <source>
        <dbReference type="PROSITE-ProRule" id="PRU10077"/>
    </source>
</evidence>
<comment type="subcellular location">
    <subcellularLocation>
        <location evidence="3 9">Cytoplasm</location>
    </subcellularLocation>
</comment>
<feature type="active site" evidence="9">
    <location>
        <position position="165"/>
    </location>
</feature>
<dbReference type="InterPro" id="IPR033693">
    <property type="entry name" value="PGPEP1_Glu_AS"/>
</dbReference>
<dbReference type="InterPro" id="IPR036440">
    <property type="entry name" value="Peptidase_C15-like_sf"/>
</dbReference>
<dbReference type="PROSITE" id="PS01334">
    <property type="entry name" value="PYRASE_CYS"/>
    <property type="match status" value="1"/>
</dbReference>
<keyword evidence="8 9" id="KW-0788">Thiol protease</keyword>
<gene>
    <name evidence="9 12" type="primary">pcp</name>
    <name evidence="12" type="ORF">LJD61_12990</name>
</gene>
<keyword evidence="7 9" id="KW-0378">Hydrolase</keyword>
<evidence type="ECO:0000313" key="12">
    <source>
        <dbReference type="EMBL" id="MCQ1530460.1"/>
    </source>
</evidence>
<dbReference type="Gene3D" id="3.40.630.20">
    <property type="entry name" value="Peptidase C15, pyroglutamyl peptidase I-like"/>
    <property type="match status" value="1"/>
</dbReference>
<comment type="caution">
    <text evidence="12">The sequence shown here is derived from an EMBL/GenBank/DDBJ whole genome shotgun (WGS) entry which is preliminary data.</text>
</comment>
<evidence type="ECO:0000256" key="7">
    <source>
        <dbReference type="ARBA" id="ARBA00022801"/>
    </source>
</evidence>
<feature type="active site" evidence="9 11">
    <location>
        <position position="141"/>
    </location>
</feature>
<dbReference type="InterPro" id="IPR016125">
    <property type="entry name" value="Peptidase_C15-like"/>
</dbReference>
<evidence type="ECO:0000256" key="6">
    <source>
        <dbReference type="ARBA" id="ARBA00022670"/>
    </source>
</evidence>
<evidence type="ECO:0000313" key="13">
    <source>
        <dbReference type="Proteomes" id="UP001651880"/>
    </source>
</evidence>
<dbReference type="RefSeq" id="WP_255227985.1">
    <property type="nucleotide sequence ID" value="NZ_JAJEKE010000012.1"/>
</dbReference>
<evidence type="ECO:0000256" key="1">
    <source>
        <dbReference type="ARBA" id="ARBA00001770"/>
    </source>
</evidence>
<evidence type="ECO:0000256" key="5">
    <source>
        <dbReference type="ARBA" id="ARBA00022490"/>
    </source>
</evidence>
<comment type="function">
    <text evidence="2 9">Removes 5-oxoproline from various penultimate amino acid residues except L-proline.</text>
</comment>
<comment type="subunit">
    <text evidence="9">Homotetramer.</text>
</comment>
<evidence type="ECO:0000256" key="9">
    <source>
        <dbReference type="HAMAP-Rule" id="MF_00417"/>
    </source>
</evidence>
<evidence type="ECO:0000256" key="8">
    <source>
        <dbReference type="ARBA" id="ARBA00022807"/>
    </source>
</evidence>
<dbReference type="EMBL" id="JAJEKE010000012">
    <property type="protein sequence ID" value="MCQ1530460.1"/>
    <property type="molecule type" value="Genomic_DNA"/>
</dbReference>
<keyword evidence="5 9" id="KW-0963">Cytoplasm</keyword>
<dbReference type="PANTHER" id="PTHR23402:SF1">
    <property type="entry name" value="PYROGLUTAMYL-PEPTIDASE I"/>
    <property type="match status" value="1"/>
</dbReference>
<comment type="similarity">
    <text evidence="4 9">Belongs to the peptidase C15 family.</text>
</comment>
<feature type="active site" evidence="9 10">
    <location>
        <position position="78"/>
    </location>
</feature>
<protein>
    <recommendedName>
        <fullName evidence="9">Pyrrolidone-carboxylate peptidase</fullName>
        <ecNumber evidence="9">3.4.19.3</ecNumber>
    </recommendedName>
    <alternativeName>
        <fullName evidence="9">5-oxoprolyl-peptidase</fullName>
    </alternativeName>
    <alternativeName>
        <fullName evidence="9">Pyroglutamyl-peptidase I</fullName>
        <shortName evidence="9">PGP-I</shortName>
        <shortName evidence="9">Pyrase</shortName>
    </alternativeName>
</protein>
<dbReference type="InterPro" id="IPR000816">
    <property type="entry name" value="Peptidase_C15"/>
</dbReference>
<dbReference type="HAMAP" id="MF_00417">
    <property type="entry name" value="Pyrrolid_peptidase"/>
    <property type="match status" value="1"/>
</dbReference>
<dbReference type="InterPro" id="IPR029762">
    <property type="entry name" value="PGP-I_bact-type"/>
</dbReference>
<reference evidence="12 13" key="1">
    <citation type="submission" date="2021-10" db="EMBL/GenBank/DDBJ databases">
        <title>Lutispora strain m25 sp. nov., a thermophilic, non-spore-forming bacterium isolated from a lab-scale methanogenic bioreactor digesting anaerobic sludge.</title>
        <authorList>
            <person name="El Houari A."/>
            <person name="Mcdonald J."/>
        </authorList>
    </citation>
    <scope>NUCLEOTIDE SEQUENCE [LARGE SCALE GENOMIC DNA]</scope>
    <source>
        <strain evidence="13">m25</strain>
    </source>
</reference>
<dbReference type="PIRSF" id="PIRSF015592">
    <property type="entry name" value="Prld-crbxl_pptds"/>
    <property type="match status" value="1"/>
</dbReference>
<keyword evidence="13" id="KW-1185">Reference proteome</keyword>
<dbReference type="Pfam" id="PF01470">
    <property type="entry name" value="Peptidase_C15"/>
    <property type="match status" value="1"/>
</dbReference>
<keyword evidence="6 9" id="KW-0645">Protease</keyword>